<accession>A0AA42MA57</accession>
<dbReference type="AlphaFoldDB" id="A0AA42MA57"/>
<gene>
    <name evidence="1" type="ORF">N5C97_08745</name>
</gene>
<organism evidence="1 2">
    <name type="scientific">Acinetobacter johnsonii</name>
    <dbReference type="NCBI Taxonomy" id="40214"/>
    <lineage>
        <taxon>Bacteria</taxon>
        <taxon>Pseudomonadati</taxon>
        <taxon>Pseudomonadota</taxon>
        <taxon>Gammaproteobacteria</taxon>
        <taxon>Moraxellales</taxon>
        <taxon>Moraxellaceae</taxon>
        <taxon>Acinetobacter</taxon>
    </lineage>
</organism>
<protein>
    <submittedName>
        <fullName evidence="1">Uncharacterized protein</fullName>
    </submittedName>
</protein>
<reference evidence="1" key="1">
    <citation type="submission" date="2022-09" db="EMBL/GenBank/DDBJ databases">
        <title>Intensive care unit water sources are persistently colonized with multi-drug resistant bacteria and are the site of extensive horizontal gene transfer of antibiotic resistance genes.</title>
        <authorList>
            <person name="Diorio-Toth L."/>
        </authorList>
    </citation>
    <scope>NUCLEOTIDE SEQUENCE</scope>
    <source>
        <strain evidence="1">GD03885</strain>
    </source>
</reference>
<dbReference type="RefSeq" id="WP_279679004.1">
    <property type="nucleotide sequence ID" value="NZ_JAOCCL010000018.1"/>
</dbReference>
<evidence type="ECO:0000313" key="2">
    <source>
        <dbReference type="Proteomes" id="UP001160116"/>
    </source>
</evidence>
<sequence>MTIFDEELDMLLADRELTLSVMRLIPKQATDFRMNMGHPIFYRDEKYIGEAYVNEALKLNRLG</sequence>
<name>A0AA42MA57_ACIJO</name>
<comment type="caution">
    <text evidence="1">The sequence shown here is derived from an EMBL/GenBank/DDBJ whole genome shotgun (WGS) entry which is preliminary data.</text>
</comment>
<evidence type="ECO:0000313" key="1">
    <source>
        <dbReference type="EMBL" id="MDH0826587.1"/>
    </source>
</evidence>
<dbReference type="EMBL" id="JAOCCL010000018">
    <property type="protein sequence ID" value="MDH0826587.1"/>
    <property type="molecule type" value="Genomic_DNA"/>
</dbReference>
<proteinExistence type="predicted"/>
<dbReference type="Proteomes" id="UP001160116">
    <property type="component" value="Unassembled WGS sequence"/>
</dbReference>